<feature type="active site" evidence="11">
    <location>
        <position position="399"/>
    </location>
</feature>
<dbReference type="InterPro" id="IPR012340">
    <property type="entry name" value="NA-bd_OB-fold"/>
</dbReference>
<feature type="binding site" evidence="9">
    <location>
        <position position="309"/>
    </location>
    <ligand>
        <name>S-adenosyl-L-methionine</name>
        <dbReference type="ChEBI" id="CHEBI:59789"/>
    </ligand>
</feature>
<dbReference type="Gene3D" id="2.40.50.140">
    <property type="entry name" value="Nucleic acid-binding proteins"/>
    <property type="match status" value="1"/>
</dbReference>
<dbReference type="InterPro" id="IPR029063">
    <property type="entry name" value="SAM-dependent_MTases_sf"/>
</dbReference>
<accession>A0ABQ2WQF3</accession>
<keyword evidence="7 9" id="KW-0408">Iron</keyword>
<evidence type="ECO:0000256" key="3">
    <source>
        <dbReference type="ARBA" id="ARBA00022603"/>
    </source>
</evidence>
<dbReference type="NCBIfam" id="TIGR00479">
    <property type="entry name" value="rumA"/>
    <property type="match status" value="1"/>
</dbReference>
<gene>
    <name evidence="9 13" type="primary">rlmD</name>
    <name evidence="13" type="ORF">GCM10008111_21730</name>
</gene>
<proteinExistence type="inferred from homology"/>
<dbReference type="Gene3D" id="3.40.50.150">
    <property type="entry name" value="Vaccinia Virus protein VP39"/>
    <property type="match status" value="1"/>
</dbReference>
<reference evidence="14" key="1">
    <citation type="journal article" date="2019" name="Int. J. Syst. Evol. Microbiol.">
        <title>The Global Catalogue of Microorganisms (GCM) 10K type strain sequencing project: providing services to taxonomists for standard genome sequencing and annotation.</title>
        <authorList>
            <consortium name="The Broad Institute Genomics Platform"/>
            <consortium name="The Broad Institute Genome Sequencing Center for Infectious Disease"/>
            <person name="Wu L."/>
            <person name="Ma J."/>
        </authorList>
    </citation>
    <scope>NUCLEOTIDE SEQUENCE [LARGE SCALE GENOMIC DNA]</scope>
    <source>
        <strain evidence="14">KCTC 23723</strain>
    </source>
</reference>
<dbReference type="SUPFAM" id="SSF53335">
    <property type="entry name" value="S-adenosyl-L-methionine-dependent methyltransferases"/>
    <property type="match status" value="1"/>
</dbReference>
<dbReference type="EMBL" id="BMYR01000008">
    <property type="protein sequence ID" value="GGW65314.1"/>
    <property type="molecule type" value="Genomic_DNA"/>
</dbReference>
<feature type="binding site" evidence="10">
    <location>
        <position position="304"/>
    </location>
    <ligand>
        <name>S-adenosyl-L-methionine</name>
        <dbReference type="ChEBI" id="CHEBI:59789"/>
    </ligand>
</feature>
<comment type="similarity">
    <text evidence="9">Belongs to the class I-like SAM-binding methyltransferase superfamily. RNA M5U methyltransferase family. RlmD subfamily.</text>
</comment>
<dbReference type="PROSITE" id="PS01230">
    <property type="entry name" value="TRMA_1"/>
    <property type="match status" value="1"/>
</dbReference>
<evidence type="ECO:0000256" key="6">
    <source>
        <dbReference type="ARBA" id="ARBA00022723"/>
    </source>
</evidence>
<evidence type="ECO:0000256" key="2">
    <source>
        <dbReference type="ARBA" id="ARBA00022552"/>
    </source>
</evidence>
<feature type="binding site" evidence="9">
    <location>
        <position position="88"/>
    </location>
    <ligand>
        <name>[4Fe-4S] cluster</name>
        <dbReference type="ChEBI" id="CHEBI:49883"/>
    </ligand>
</feature>
<feature type="binding site" evidence="9">
    <location>
        <position position="82"/>
    </location>
    <ligand>
        <name>[4Fe-4S] cluster</name>
        <dbReference type="ChEBI" id="CHEBI:49883"/>
    </ligand>
</feature>
<keyword evidence="5 9" id="KW-0949">S-adenosyl-L-methionine</keyword>
<dbReference type="Pfam" id="PF05958">
    <property type="entry name" value="tRNA_U5-meth_tr"/>
    <property type="match status" value="2"/>
</dbReference>
<dbReference type="Pfam" id="PF01938">
    <property type="entry name" value="TRAM"/>
    <property type="match status" value="1"/>
</dbReference>
<evidence type="ECO:0000256" key="11">
    <source>
        <dbReference type="PROSITE-ProRule" id="PRU10015"/>
    </source>
</evidence>
<protein>
    <recommendedName>
        <fullName evidence="9">23S rRNA (uracil(1939)-C(5))-methyltransferase RlmD</fullName>
        <ecNumber evidence="9">2.1.1.190</ecNumber>
    </recommendedName>
    <alternativeName>
        <fullName evidence="9">23S rRNA(m5U1939)-methyltransferase</fullName>
    </alternativeName>
</protein>
<dbReference type="Proteomes" id="UP000634667">
    <property type="component" value="Unassembled WGS sequence"/>
</dbReference>
<keyword evidence="4 9" id="KW-0808">Transferase</keyword>
<evidence type="ECO:0000259" key="12">
    <source>
        <dbReference type="PROSITE" id="PS50926"/>
    </source>
</evidence>
<comment type="catalytic activity">
    <reaction evidence="9">
        <text>uridine(1939) in 23S rRNA + S-adenosyl-L-methionine = 5-methyluridine(1939) in 23S rRNA + S-adenosyl-L-homocysteine + H(+)</text>
        <dbReference type="Rhea" id="RHEA:42908"/>
        <dbReference type="Rhea" id="RHEA-COMP:10278"/>
        <dbReference type="Rhea" id="RHEA-COMP:10279"/>
        <dbReference type="ChEBI" id="CHEBI:15378"/>
        <dbReference type="ChEBI" id="CHEBI:57856"/>
        <dbReference type="ChEBI" id="CHEBI:59789"/>
        <dbReference type="ChEBI" id="CHEBI:65315"/>
        <dbReference type="ChEBI" id="CHEBI:74447"/>
        <dbReference type="EC" id="2.1.1.190"/>
    </reaction>
</comment>
<dbReference type="HAMAP" id="MF_01010">
    <property type="entry name" value="23SrRNA_methyltr_RlmD"/>
    <property type="match status" value="1"/>
</dbReference>
<evidence type="ECO:0000256" key="1">
    <source>
        <dbReference type="ARBA" id="ARBA00022485"/>
    </source>
</evidence>
<feature type="binding site" evidence="9">
    <location>
        <position position="91"/>
    </location>
    <ligand>
        <name>[4Fe-4S] cluster</name>
        <dbReference type="ChEBI" id="CHEBI:49883"/>
    </ligand>
</feature>
<feature type="binding site" evidence="9">
    <location>
        <position position="352"/>
    </location>
    <ligand>
        <name>S-adenosyl-L-methionine</name>
        <dbReference type="ChEBI" id="CHEBI:59789"/>
    </ligand>
</feature>
<dbReference type="PANTHER" id="PTHR11061">
    <property type="entry name" value="RNA M5U METHYLTRANSFERASE"/>
    <property type="match status" value="1"/>
</dbReference>
<dbReference type="InterPro" id="IPR030390">
    <property type="entry name" value="MeTrfase_TrmA_AS"/>
</dbReference>
<dbReference type="SUPFAM" id="SSF50249">
    <property type="entry name" value="Nucleic acid-binding proteins"/>
    <property type="match status" value="1"/>
</dbReference>
<feature type="binding site" evidence="9 10">
    <location>
        <position position="275"/>
    </location>
    <ligand>
        <name>S-adenosyl-L-methionine</name>
        <dbReference type="ChEBI" id="CHEBI:59789"/>
    </ligand>
</feature>
<keyword evidence="3 9" id="KW-0489">Methyltransferase</keyword>
<comment type="function">
    <text evidence="9">Catalyzes the formation of 5-methyl-uridine at position 1939 (m5U1939) in 23S rRNA.</text>
</comment>
<evidence type="ECO:0000256" key="9">
    <source>
        <dbReference type="HAMAP-Rule" id="MF_01010"/>
    </source>
</evidence>
<comment type="caution">
    <text evidence="9">Lacks conserved residue(s) required for the propagation of feature annotation.</text>
</comment>
<evidence type="ECO:0000313" key="14">
    <source>
        <dbReference type="Proteomes" id="UP000634667"/>
    </source>
</evidence>
<dbReference type="NCBIfam" id="NF009639">
    <property type="entry name" value="PRK13168.1"/>
    <property type="match status" value="1"/>
</dbReference>
<keyword evidence="1 9" id="KW-0004">4Fe-4S</keyword>
<comment type="caution">
    <text evidence="13">The sequence shown here is derived from an EMBL/GenBank/DDBJ whole genome shotgun (WGS) entry which is preliminary data.</text>
</comment>
<dbReference type="InterPro" id="IPR030391">
    <property type="entry name" value="MeTrfase_TrmA_CS"/>
</dbReference>
<feature type="active site" description="Nucleophile" evidence="9 10">
    <location>
        <position position="399"/>
    </location>
</feature>
<evidence type="ECO:0000256" key="4">
    <source>
        <dbReference type="ARBA" id="ARBA00022679"/>
    </source>
</evidence>
<sequence length="442" mass="48910">MVMLYKQKQKTQRTGQQLKLLIDRADYEGNGIARYQDRITFVSGALPGEQVLVKIIEDKPGFLKARTEQVIQPSPLRIEPFCAHIHQCGGCQLQHLSATAQQQIKQQGIDALLRHQLQLAELPWQPLLSGAAQGYRRKARIGVWFDKKTRNVIVGFRQPANKALTPIAACAVLSPVLTPIFAVLKQVVSALPQPGCITHAEVIDAQGQPFVVVRHTAALTEAQRQAFVAAWPEATWLGEASAGELCYWQTDRASPMYTLADQQLSLSFAPDDFIQVNAQINQQMVNQALAWLAPTADETILDLYAGMGNFSLALAQRAKLVHGVEGLTKMVQQAQHNAQVNDLHNVHFWQADLHLPWGNAEWNRPLYDKVVLDPARAGAEGAIAQIVALKPAQILYVSCNAATFARDSKGLLNAGYQLQKIAGMDMFPHTSHFELMALFSRH</sequence>
<dbReference type="Gene3D" id="2.40.50.1070">
    <property type="match status" value="1"/>
</dbReference>
<keyword evidence="6 9" id="KW-0479">Metal-binding</keyword>
<keyword evidence="14" id="KW-1185">Reference proteome</keyword>
<evidence type="ECO:0000256" key="8">
    <source>
        <dbReference type="ARBA" id="ARBA00023014"/>
    </source>
</evidence>
<dbReference type="InterPro" id="IPR002792">
    <property type="entry name" value="TRAM_dom"/>
</dbReference>
<dbReference type="PROSITE" id="PS50926">
    <property type="entry name" value="TRAM"/>
    <property type="match status" value="1"/>
</dbReference>
<dbReference type="InterPro" id="IPR001566">
    <property type="entry name" value="23S_rRNA_MeTrfase_RlmD"/>
</dbReference>
<organism evidence="13 14">
    <name type="scientific">Alishewanella tabrizica</name>
    <dbReference type="NCBI Taxonomy" id="671278"/>
    <lineage>
        <taxon>Bacteria</taxon>
        <taxon>Pseudomonadati</taxon>
        <taxon>Pseudomonadota</taxon>
        <taxon>Gammaproteobacteria</taxon>
        <taxon>Alteromonadales</taxon>
        <taxon>Alteromonadaceae</taxon>
        <taxon>Alishewanella</taxon>
    </lineage>
</organism>
<dbReference type="PANTHER" id="PTHR11061:SF49">
    <property type="entry name" value="23S RRNA (URACIL(1939)-C(5))-METHYLTRANSFERASE RLMD"/>
    <property type="match status" value="1"/>
</dbReference>
<evidence type="ECO:0000313" key="13">
    <source>
        <dbReference type="EMBL" id="GGW65314.1"/>
    </source>
</evidence>
<dbReference type="InterPro" id="IPR010280">
    <property type="entry name" value="U5_MeTrfase_fam"/>
</dbReference>
<dbReference type="PROSITE" id="PS01231">
    <property type="entry name" value="TRMA_2"/>
    <property type="match status" value="1"/>
</dbReference>
<feature type="domain" description="TRAM" evidence="12">
    <location>
        <begin position="11"/>
        <end position="69"/>
    </location>
</feature>
<dbReference type="EC" id="2.1.1.190" evidence="9"/>
<feature type="binding site" evidence="9">
    <location>
        <position position="170"/>
    </location>
    <ligand>
        <name>[4Fe-4S] cluster</name>
        <dbReference type="ChEBI" id="CHEBI:49883"/>
    </ligand>
</feature>
<dbReference type="PROSITE" id="PS51687">
    <property type="entry name" value="SAM_MT_RNA_M5U"/>
    <property type="match status" value="1"/>
</dbReference>
<dbReference type="CDD" id="cd02440">
    <property type="entry name" value="AdoMet_MTases"/>
    <property type="match status" value="1"/>
</dbReference>
<keyword evidence="8 9" id="KW-0411">Iron-sulfur</keyword>
<keyword evidence="2 9" id="KW-0698">rRNA processing</keyword>
<evidence type="ECO:0000256" key="7">
    <source>
        <dbReference type="ARBA" id="ARBA00023004"/>
    </source>
</evidence>
<feature type="binding site" evidence="9 10">
    <location>
        <position position="373"/>
    </location>
    <ligand>
        <name>S-adenosyl-L-methionine</name>
        <dbReference type="ChEBI" id="CHEBI:59789"/>
    </ligand>
</feature>
<feature type="binding site" evidence="9 10">
    <location>
        <position position="325"/>
    </location>
    <ligand>
        <name>S-adenosyl-L-methionine</name>
        <dbReference type="ChEBI" id="CHEBI:59789"/>
    </ligand>
</feature>
<evidence type="ECO:0000256" key="5">
    <source>
        <dbReference type="ARBA" id="ARBA00022691"/>
    </source>
</evidence>
<evidence type="ECO:0000256" key="10">
    <source>
        <dbReference type="PROSITE-ProRule" id="PRU01024"/>
    </source>
</evidence>
<name>A0ABQ2WQF3_9ALTE</name>